<feature type="compositionally biased region" description="Polar residues" evidence="5">
    <location>
        <begin position="180"/>
        <end position="198"/>
    </location>
</feature>
<feature type="region of interest" description="Disordered" evidence="5">
    <location>
        <begin position="178"/>
        <end position="259"/>
    </location>
</feature>
<dbReference type="Pfam" id="PF16136">
    <property type="entry name" value="NLS_NINJA_AFP"/>
    <property type="match status" value="1"/>
</dbReference>
<dbReference type="OrthoDB" id="667358at2759"/>
<evidence type="ECO:0000313" key="7">
    <source>
        <dbReference type="EMBL" id="GER49310.1"/>
    </source>
</evidence>
<keyword evidence="8" id="KW-1185">Reference proteome</keyword>
<dbReference type="PANTHER" id="PTHR31413:SF31">
    <property type="entry name" value="NINJA-FAMILY PROTEIN AFP3"/>
    <property type="match status" value="1"/>
</dbReference>
<feature type="domain" description="Ethylene-responsive binding factor-associated repression" evidence="6">
    <location>
        <begin position="41"/>
        <end position="76"/>
    </location>
</feature>
<dbReference type="AlphaFoldDB" id="A0A5A7QVS3"/>
<dbReference type="GO" id="GO:0005634">
    <property type="term" value="C:nucleus"/>
    <property type="evidence" value="ECO:0007669"/>
    <property type="project" value="UniProtKB-SubCell"/>
</dbReference>
<dbReference type="EMBL" id="BKCP01008515">
    <property type="protein sequence ID" value="GER49310.1"/>
    <property type="molecule type" value="Genomic_DNA"/>
</dbReference>
<evidence type="ECO:0000256" key="2">
    <source>
        <dbReference type="ARBA" id="ARBA00006081"/>
    </source>
</evidence>
<feature type="compositionally biased region" description="Basic and acidic residues" evidence="5">
    <location>
        <begin position="25"/>
        <end position="38"/>
    </location>
</feature>
<dbReference type="GO" id="GO:0007165">
    <property type="term" value="P:signal transduction"/>
    <property type="evidence" value="ECO:0007669"/>
    <property type="project" value="InterPro"/>
</dbReference>
<feature type="region of interest" description="Disordered" evidence="5">
    <location>
        <begin position="123"/>
        <end position="163"/>
    </location>
</feature>
<feature type="compositionally biased region" description="Polar residues" evidence="5">
    <location>
        <begin position="151"/>
        <end position="162"/>
    </location>
</feature>
<comment type="subcellular location">
    <subcellularLocation>
        <location evidence="1 4">Nucleus</location>
    </subcellularLocation>
</comment>
<name>A0A5A7QVS3_STRAF</name>
<proteinExistence type="inferred from homology"/>
<dbReference type="InterPro" id="IPR032310">
    <property type="entry name" value="NLS_NINJA_AFP-like"/>
</dbReference>
<comment type="similarity">
    <text evidence="2 4">Belongs to the Ninja family.</text>
</comment>
<dbReference type="PANTHER" id="PTHR31413">
    <property type="entry name" value="AFP HOMOLOG 2"/>
    <property type="match status" value="1"/>
</dbReference>
<gene>
    <name evidence="7" type="ORF">STAS_26535</name>
</gene>
<dbReference type="Proteomes" id="UP000325081">
    <property type="component" value="Unassembled WGS sequence"/>
</dbReference>
<comment type="caution">
    <text evidence="7">The sequence shown here is derived from an EMBL/GenBank/DDBJ whole genome shotgun (WGS) entry which is preliminary data.</text>
</comment>
<feature type="region of interest" description="Disordered" evidence="5">
    <location>
        <begin position="86"/>
        <end position="110"/>
    </location>
</feature>
<evidence type="ECO:0000256" key="4">
    <source>
        <dbReference type="RuleBase" id="RU369029"/>
    </source>
</evidence>
<sequence>MEGAEGSSKKLDLLCKFAKIQSECPNKDKRQGEQGGGKDEDEDEVMELSLGLSTNGRFGVDPTRSKKLKRASSIADAAAFAVGTGSRVAGSEAHAPPLSRTRSLPVETEEEWRRRKELQSIRRMEARKKRMEKMKNLRLPRDANGGKNGLQHESVNGDSNGQRLLGNGILRKFENGDVVESSSQGSAGPMRSGSSGSSDLIEGRKQNAEVSPSSKQSSNGPGPEPMGRASETEAKGATTNQQLKNTMRDMPYVTTKETGPNGRRVEGFLYGYKKGEDLRIMCVCHGIFLTPKEFVEHGGVRGADVEHPLKHIVVNPFPLL</sequence>
<comment type="function">
    <text evidence="4">Acts as a negative regulator of abscisic acid (ABA) response.</text>
</comment>
<keyword evidence="3 4" id="KW-0539">Nucleus</keyword>
<dbReference type="InterPro" id="IPR012463">
    <property type="entry name" value="Ninja_motif"/>
</dbReference>
<feature type="compositionally biased region" description="Polar residues" evidence="5">
    <location>
        <begin position="208"/>
        <end position="220"/>
    </location>
</feature>
<accession>A0A5A7QVS3</accession>
<organism evidence="7 8">
    <name type="scientific">Striga asiatica</name>
    <name type="common">Asiatic witchweed</name>
    <name type="synonym">Buchnera asiatica</name>
    <dbReference type="NCBI Taxonomy" id="4170"/>
    <lineage>
        <taxon>Eukaryota</taxon>
        <taxon>Viridiplantae</taxon>
        <taxon>Streptophyta</taxon>
        <taxon>Embryophyta</taxon>
        <taxon>Tracheophyta</taxon>
        <taxon>Spermatophyta</taxon>
        <taxon>Magnoliopsida</taxon>
        <taxon>eudicotyledons</taxon>
        <taxon>Gunneridae</taxon>
        <taxon>Pentapetalae</taxon>
        <taxon>asterids</taxon>
        <taxon>lamiids</taxon>
        <taxon>Lamiales</taxon>
        <taxon>Orobanchaceae</taxon>
        <taxon>Buchnereae</taxon>
        <taxon>Striga</taxon>
    </lineage>
</organism>
<reference evidence="8" key="1">
    <citation type="journal article" date="2019" name="Curr. Biol.">
        <title>Genome Sequence of Striga asiatica Provides Insight into the Evolution of Plant Parasitism.</title>
        <authorList>
            <person name="Yoshida S."/>
            <person name="Kim S."/>
            <person name="Wafula E.K."/>
            <person name="Tanskanen J."/>
            <person name="Kim Y.M."/>
            <person name="Honaas L."/>
            <person name="Yang Z."/>
            <person name="Spallek T."/>
            <person name="Conn C.E."/>
            <person name="Ichihashi Y."/>
            <person name="Cheong K."/>
            <person name="Cui S."/>
            <person name="Der J.P."/>
            <person name="Gundlach H."/>
            <person name="Jiao Y."/>
            <person name="Hori C."/>
            <person name="Ishida J.K."/>
            <person name="Kasahara H."/>
            <person name="Kiba T."/>
            <person name="Kim M.S."/>
            <person name="Koo N."/>
            <person name="Laohavisit A."/>
            <person name="Lee Y.H."/>
            <person name="Lumba S."/>
            <person name="McCourt P."/>
            <person name="Mortimer J.C."/>
            <person name="Mutuku J.M."/>
            <person name="Nomura T."/>
            <person name="Sasaki-Sekimoto Y."/>
            <person name="Seto Y."/>
            <person name="Wang Y."/>
            <person name="Wakatake T."/>
            <person name="Sakakibara H."/>
            <person name="Demura T."/>
            <person name="Yamaguchi S."/>
            <person name="Yoneyama K."/>
            <person name="Manabe R.I."/>
            <person name="Nelson D.C."/>
            <person name="Schulman A.H."/>
            <person name="Timko M.P."/>
            <person name="dePamphilis C.W."/>
            <person name="Choi D."/>
            <person name="Shirasu K."/>
        </authorList>
    </citation>
    <scope>NUCLEOTIDE SEQUENCE [LARGE SCALE GENOMIC DNA]</scope>
    <source>
        <strain evidence="8">cv. UVA1</strain>
    </source>
</reference>
<feature type="region of interest" description="Disordered" evidence="5">
    <location>
        <begin position="24"/>
        <end position="45"/>
    </location>
</feature>
<dbReference type="GO" id="GO:0045892">
    <property type="term" value="P:negative regulation of DNA-templated transcription"/>
    <property type="evidence" value="ECO:0007669"/>
    <property type="project" value="TreeGrafter"/>
</dbReference>
<dbReference type="InterPro" id="IPR031307">
    <property type="entry name" value="Ninja_fam"/>
</dbReference>
<protein>
    <recommendedName>
        <fullName evidence="4">Ninja-family protein</fullName>
    </recommendedName>
    <alternativeName>
        <fullName evidence="4">ABI-binding protein</fullName>
    </alternativeName>
</protein>
<dbReference type="Pfam" id="PF07897">
    <property type="entry name" value="EAR"/>
    <property type="match status" value="1"/>
</dbReference>
<evidence type="ECO:0000259" key="6">
    <source>
        <dbReference type="Pfam" id="PF07897"/>
    </source>
</evidence>
<evidence type="ECO:0000256" key="5">
    <source>
        <dbReference type="SAM" id="MobiDB-lite"/>
    </source>
</evidence>
<evidence type="ECO:0000256" key="3">
    <source>
        <dbReference type="ARBA" id="ARBA00023242"/>
    </source>
</evidence>
<evidence type="ECO:0000313" key="8">
    <source>
        <dbReference type="Proteomes" id="UP000325081"/>
    </source>
</evidence>
<evidence type="ECO:0000256" key="1">
    <source>
        <dbReference type="ARBA" id="ARBA00004123"/>
    </source>
</evidence>